<evidence type="ECO:0000313" key="2">
    <source>
        <dbReference type="EMBL" id="OCX24820.1"/>
    </source>
</evidence>
<dbReference type="CDD" id="cd02440">
    <property type="entry name" value="AdoMet_MTases"/>
    <property type="match status" value="1"/>
</dbReference>
<dbReference type="InterPro" id="IPR041698">
    <property type="entry name" value="Methyltransf_25"/>
</dbReference>
<name>A0A1C2ED67_9PSED</name>
<evidence type="ECO:0000259" key="1">
    <source>
        <dbReference type="Pfam" id="PF13649"/>
    </source>
</evidence>
<dbReference type="Pfam" id="PF13649">
    <property type="entry name" value="Methyltransf_25"/>
    <property type="match status" value="1"/>
</dbReference>
<sequence length="316" mass="35676">MSSISNDVASFYNFFSENYTSYANGSAALGEIIDLGSNIDSHPFSRSDLKTWQAIQNSIDALISEKKRRKDTAPLTLLDVGCGDGVWAIRIANYCLSNNIAVDVDCVDLSDNMLQRAEMLFLAYCDSLKASPDLRVTYTKCNIIDGLGDSHRSRRYDLTLCLHTVLNHVPRESLKICIRELVEHTSGFLYISVKPPFSRPTFYAASMSEVIRYERRDDHLYALDLKGKFHIIPSNLISAEQLRELFRPHPISYDLIALDMMLSRFMPDPQWIGSDTNEMCVPMDSLLALEAEVSANPTLLDFANHILAVIDARQHR</sequence>
<dbReference type="OrthoDB" id="9791837at2"/>
<dbReference type="InterPro" id="IPR029063">
    <property type="entry name" value="SAM-dependent_MTases_sf"/>
</dbReference>
<gene>
    <name evidence="2" type="ORF">BBI10_04165</name>
</gene>
<dbReference type="AlphaFoldDB" id="A0A1C2ED67"/>
<dbReference type="EMBL" id="MDEN01000053">
    <property type="protein sequence ID" value="OCX24820.1"/>
    <property type="molecule type" value="Genomic_DNA"/>
</dbReference>
<protein>
    <recommendedName>
        <fullName evidence="1">Methyltransferase domain-containing protein</fullName>
    </recommendedName>
</protein>
<feature type="domain" description="Methyltransferase" evidence="1">
    <location>
        <begin position="78"/>
        <end position="184"/>
    </location>
</feature>
<comment type="caution">
    <text evidence="2">The sequence shown here is derived from an EMBL/GenBank/DDBJ whole genome shotgun (WGS) entry which is preliminary data.</text>
</comment>
<accession>A0A1C2ED67</accession>
<proteinExistence type="predicted"/>
<dbReference type="Proteomes" id="UP000095143">
    <property type="component" value="Unassembled WGS sequence"/>
</dbReference>
<reference evidence="2 3" key="1">
    <citation type="submission" date="2016-08" db="EMBL/GenBank/DDBJ databases">
        <title>Whole genome sequence of Pseudomonas graminis strain UASWS1507, a potential biological control agent for agriculture.</title>
        <authorList>
            <person name="Crovadore J."/>
            <person name="Calmin G."/>
            <person name="Chablais R."/>
            <person name="Cochard B."/>
            <person name="Lefort F."/>
        </authorList>
    </citation>
    <scope>NUCLEOTIDE SEQUENCE [LARGE SCALE GENOMIC DNA]</scope>
    <source>
        <strain evidence="2 3">UASWS1507</strain>
    </source>
</reference>
<evidence type="ECO:0000313" key="3">
    <source>
        <dbReference type="Proteomes" id="UP000095143"/>
    </source>
</evidence>
<organism evidence="2 3">
    <name type="scientific">Pseudomonas graminis</name>
    <dbReference type="NCBI Taxonomy" id="158627"/>
    <lineage>
        <taxon>Bacteria</taxon>
        <taxon>Pseudomonadati</taxon>
        <taxon>Pseudomonadota</taxon>
        <taxon>Gammaproteobacteria</taxon>
        <taxon>Pseudomonadales</taxon>
        <taxon>Pseudomonadaceae</taxon>
        <taxon>Pseudomonas</taxon>
    </lineage>
</organism>
<dbReference type="RefSeq" id="WP_065987038.1">
    <property type="nucleotide sequence ID" value="NZ_MDEN01000053.1"/>
</dbReference>
<dbReference type="Gene3D" id="3.40.50.150">
    <property type="entry name" value="Vaccinia Virus protein VP39"/>
    <property type="match status" value="1"/>
</dbReference>
<dbReference type="SUPFAM" id="SSF53335">
    <property type="entry name" value="S-adenosyl-L-methionine-dependent methyltransferases"/>
    <property type="match status" value="1"/>
</dbReference>